<reference evidence="2 3" key="1">
    <citation type="submission" date="2014-02" db="EMBL/GenBank/DDBJ databases">
        <title>Plasmidome dynamics in the species complex Clostridium novyi sensu lato converts strains of independent lineages into distinctly different pathogens.</title>
        <authorList>
            <person name="Skarin H."/>
            <person name="Segerman B."/>
        </authorList>
    </citation>
    <scope>NUCLEOTIDE SEQUENCE [LARGE SCALE GENOMIC DNA]</scope>
    <source>
        <strain evidence="2 3">ATCC 27606</strain>
    </source>
</reference>
<accession>A0AA40M3C4</accession>
<protein>
    <recommendedName>
        <fullName evidence="4">CRISPR-associated protein Csc3</fullName>
    </recommendedName>
</protein>
<proteinExistence type="predicted"/>
<keyword evidence="3" id="KW-1185">Reference proteome</keyword>
<evidence type="ECO:0000256" key="1">
    <source>
        <dbReference type="SAM" id="Coils"/>
    </source>
</evidence>
<evidence type="ECO:0008006" key="4">
    <source>
        <dbReference type="Google" id="ProtNLM"/>
    </source>
</evidence>
<comment type="caution">
    <text evidence="2">The sequence shown here is derived from an EMBL/GenBank/DDBJ whole genome shotgun (WGS) entry which is preliminary data.</text>
</comment>
<dbReference type="NCBIfam" id="TIGR03174">
    <property type="entry name" value="cas_Csc3"/>
    <property type="match status" value="2"/>
</dbReference>
<evidence type="ECO:0000313" key="3">
    <source>
        <dbReference type="Proteomes" id="UP000027770"/>
    </source>
</evidence>
<dbReference type="EMBL" id="JENW01000021">
    <property type="protein sequence ID" value="KEI17803.1"/>
    <property type="molecule type" value="Genomic_DNA"/>
</dbReference>
<name>A0AA40M3C4_CLONO</name>
<sequence>MIKISTKSGREKLKLRLASLKETSIFNDYYEKIVDQNLKQYKNIVQYGMKKNQTLYSHVLNMIGVLEEIKDIIKLSDLELKVIITAVTIHDINKIEENDGKSYLKIISEKDKNGLYVNIVNECEKIGIENFFPEYMEYINDIRAIIAQHPAHTESFTESLFCEEGTCKLQSNTIERLVFIIRALDVIDLSKTIDEKEKKRQFLVNLNNATNYSNKIYKMITHKISEDRGILTNVCHNAIVKFLKEKGFIAIAYYKEGVVYLVENKEINFSEDDRKSLIDNCVKSIKETIYSDFKAFIKNTPAGIKIDEKCLEIAPLEDIFYEIKNRCFTCKIPDIDKQNNKIQKVIEEKKSNYSPEKLQDIITNISKLEDDIENTKDKKSLKTLEKYLKQNKILLKEQRAGKEVQKREEYEGYFIQHNEEIIRFSEFIRTVYIFINMHIYNKKTEVSWNKLYEFFNIKEEIIDYLDIFDGLYQRPYILGEMIYKEYKDREEQLINRIIAYLEEELHLQNNKSQDTMWIDLGDYLNKNIILSFDENIVSRLKKENLLKTYAEKVGTKCCLCSSEYDTSNWMAVDIPYKLKVQNFSNKINAGEREPKRNICSICKIEYLLHKVNYPSKVEVSRRYLSIFPRSFNTNSYIRAFRESMKEFKYKDISALYFNDYTTFVEQGDKHVQEIEPVFSNTKVNGIPIPNYSETLTNYFILPIHLVKTENETVKWISSLIYALTFNIYFDSKIVVSEFPVAILDKDDIEEIYIGDVPVVFKNIFEKSWSKEEVEKTIKLFTNLFLMAKTLGETNDFVHDLLRALAKGRLNFLYSLYKKLKNKYENPSYKIQEITSWIENILNYVEEDEKIVSRIKELALIGFENSIRGSITGGFIKDNAINKPLNIIIDILCRCNENIYTSEDIKALIKREVQKYFDRIDPYYGNKKIKAIEEYVDFFMDKIFIEMLQGKAFNLDNEKKNILSTYSYYYRLEMAKKNNNRSEK</sequence>
<dbReference type="InterPro" id="IPR017589">
    <property type="entry name" value="CRISPR-assoc_prot_Cas10d/Csc3"/>
</dbReference>
<gene>
    <name evidence="2" type="ORF">Z959_06050</name>
</gene>
<dbReference type="AlphaFoldDB" id="A0AA40M3C4"/>
<dbReference type="Proteomes" id="UP000027770">
    <property type="component" value="Unassembled WGS sequence"/>
</dbReference>
<organism evidence="2 3">
    <name type="scientific">Clostridium novyi B str. ATCC 27606</name>
    <dbReference type="NCBI Taxonomy" id="1443123"/>
    <lineage>
        <taxon>Bacteria</taxon>
        <taxon>Bacillati</taxon>
        <taxon>Bacillota</taxon>
        <taxon>Clostridia</taxon>
        <taxon>Eubacteriales</taxon>
        <taxon>Clostridiaceae</taxon>
        <taxon>Clostridium</taxon>
    </lineage>
</organism>
<evidence type="ECO:0000313" key="2">
    <source>
        <dbReference type="EMBL" id="KEI17803.1"/>
    </source>
</evidence>
<keyword evidence="1" id="KW-0175">Coiled coil</keyword>
<dbReference type="RefSeq" id="WP_039217383.1">
    <property type="nucleotide sequence ID" value="NZ_JENW01000021.1"/>
</dbReference>
<feature type="coiled-coil region" evidence="1">
    <location>
        <begin position="358"/>
        <end position="385"/>
    </location>
</feature>